<keyword evidence="2" id="KW-1133">Transmembrane helix</keyword>
<feature type="coiled-coil region" evidence="1">
    <location>
        <begin position="474"/>
        <end position="547"/>
    </location>
</feature>
<keyword evidence="1" id="KW-0175">Coiled coil</keyword>
<dbReference type="EMBL" id="CACSLK010027833">
    <property type="protein sequence ID" value="CAA0832059.1"/>
    <property type="molecule type" value="Genomic_DNA"/>
</dbReference>
<name>A0A9N7RJ96_STRHE</name>
<proteinExistence type="predicted"/>
<dbReference type="PANTHER" id="PTHR33740:SF1">
    <property type="entry name" value="SLH DOMAIN PROTEIN"/>
    <property type="match status" value="1"/>
</dbReference>
<evidence type="ECO:0000313" key="3">
    <source>
        <dbReference type="EMBL" id="CAA0832059.1"/>
    </source>
</evidence>
<evidence type="ECO:0000256" key="2">
    <source>
        <dbReference type="SAM" id="Phobius"/>
    </source>
</evidence>
<accession>A0A9N7RJ96</accession>
<sequence length="576" mass="65782">MCSTTSTLSLCLPSTIPFLSRHNLNFSFSVNPLCLRPRKPSYLSSVSEKSSSREFSWISSDKIAPDDYNGWAMAEYHPPEPVKKRGLPTFMVFGVGGSLAAAIGLLAYFSLSKKGFAFRLKSPFSILHGFSVPYSTARDDANSEEVMHDLLLEEVRIPKENMDDDISDSSVVTDKSFQTMKEQKFERIIIPIAADAAQQEALSALRILKITEDDVKADELCTRREYARWLVRVNSHLERSREHRLSTSSALSGSMKTAFDDVGIEDPDFESIQSLAEAGVVRSKLYDRNSISNSNLGEEGFLFLPDRFIYRQDLIGWKTKIEYKAMPGINEEVSRKKICFLDVKDISSDALPEIFVDIFADEKSIIRRVFGQSKRLQPNKPCTKGQAAVALTSGRMTDFIYKEISRLEAEYISRKIEIKELTTELIERGDIKQYWERQMEEEKNRGSEVEISYIEAVIAFEQEKMFQENALAEIMRQKAALNCQEKLLSSLKAEIADMSKKLELEKENYVVEQVEVQNTRRDLQLKLEVLLDEKSILEAEIEALKILRSWVEDEAKKSQARAKLLEEAGRRWKWDS</sequence>
<organism evidence="3 4">
    <name type="scientific">Striga hermonthica</name>
    <name type="common">Purple witchweed</name>
    <name type="synonym">Buchnera hermonthica</name>
    <dbReference type="NCBI Taxonomy" id="68872"/>
    <lineage>
        <taxon>Eukaryota</taxon>
        <taxon>Viridiplantae</taxon>
        <taxon>Streptophyta</taxon>
        <taxon>Embryophyta</taxon>
        <taxon>Tracheophyta</taxon>
        <taxon>Spermatophyta</taxon>
        <taxon>Magnoliopsida</taxon>
        <taxon>eudicotyledons</taxon>
        <taxon>Gunneridae</taxon>
        <taxon>Pentapetalae</taxon>
        <taxon>asterids</taxon>
        <taxon>lamiids</taxon>
        <taxon>Lamiales</taxon>
        <taxon>Orobanchaceae</taxon>
        <taxon>Buchnereae</taxon>
        <taxon>Striga</taxon>
    </lineage>
</organism>
<dbReference type="Proteomes" id="UP001153555">
    <property type="component" value="Unassembled WGS sequence"/>
</dbReference>
<evidence type="ECO:0008006" key="5">
    <source>
        <dbReference type="Google" id="ProtNLM"/>
    </source>
</evidence>
<protein>
    <recommendedName>
        <fullName evidence="5">SLH domain-containing protein</fullName>
    </recommendedName>
</protein>
<dbReference type="OrthoDB" id="1931230at2759"/>
<dbReference type="PANTHER" id="PTHR33740">
    <property type="entry name" value="GPI-ANCHORED ADHESIN-LIKE PROTEIN"/>
    <property type="match status" value="1"/>
</dbReference>
<feature type="transmembrane region" description="Helical" evidence="2">
    <location>
        <begin position="90"/>
        <end position="111"/>
    </location>
</feature>
<keyword evidence="2" id="KW-0472">Membrane</keyword>
<comment type="caution">
    <text evidence="3">The sequence shown here is derived from an EMBL/GenBank/DDBJ whole genome shotgun (WGS) entry which is preliminary data.</text>
</comment>
<reference evidence="3" key="1">
    <citation type="submission" date="2019-12" db="EMBL/GenBank/DDBJ databases">
        <authorList>
            <person name="Scholes J."/>
        </authorList>
    </citation>
    <scope>NUCLEOTIDE SEQUENCE</scope>
</reference>
<evidence type="ECO:0000256" key="1">
    <source>
        <dbReference type="SAM" id="Coils"/>
    </source>
</evidence>
<keyword evidence="2" id="KW-0812">Transmembrane</keyword>
<evidence type="ECO:0000313" key="4">
    <source>
        <dbReference type="Proteomes" id="UP001153555"/>
    </source>
</evidence>
<dbReference type="AlphaFoldDB" id="A0A9N7RJ96"/>
<gene>
    <name evidence="3" type="ORF">SHERM_27366</name>
</gene>
<keyword evidence="4" id="KW-1185">Reference proteome</keyword>